<dbReference type="InterPro" id="IPR036390">
    <property type="entry name" value="WH_DNA-bd_sf"/>
</dbReference>
<dbReference type="SUPFAM" id="SSF46785">
    <property type="entry name" value="Winged helix' DNA-binding domain"/>
    <property type="match status" value="1"/>
</dbReference>
<evidence type="ECO:0000256" key="1">
    <source>
        <dbReference type="ARBA" id="ARBA00023015"/>
    </source>
</evidence>
<dbReference type="InterPro" id="IPR000524">
    <property type="entry name" value="Tscrpt_reg_HTH_GntR"/>
</dbReference>
<dbReference type="InterPro" id="IPR036388">
    <property type="entry name" value="WH-like_DNA-bd_sf"/>
</dbReference>
<keyword evidence="6" id="KW-1185">Reference proteome</keyword>
<dbReference type="EMBL" id="AZCX01000007">
    <property type="protein sequence ID" value="KRK47586.1"/>
    <property type="molecule type" value="Genomic_DNA"/>
</dbReference>
<dbReference type="InterPro" id="IPR011711">
    <property type="entry name" value="GntR_C"/>
</dbReference>
<evidence type="ECO:0000313" key="5">
    <source>
        <dbReference type="EMBL" id="KRK47586.1"/>
    </source>
</evidence>
<evidence type="ECO:0000256" key="2">
    <source>
        <dbReference type="ARBA" id="ARBA00023125"/>
    </source>
</evidence>
<dbReference type="SUPFAM" id="SSF48008">
    <property type="entry name" value="GntR ligand-binding domain-like"/>
    <property type="match status" value="1"/>
</dbReference>
<dbReference type="SMART" id="SM00345">
    <property type="entry name" value="HTH_GNTR"/>
    <property type="match status" value="1"/>
</dbReference>
<evidence type="ECO:0000313" key="6">
    <source>
        <dbReference type="Proteomes" id="UP000050911"/>
    </source>
</evidence>
<keyword evidence="2" id="KW-0238">DNA-binding</keyword>
<protein>
    <recommendedName>
        <fullName evidence="4">HTH gntR-type domain-containing protein</fullName>
    </recommendedName>
</protein>
<evidence type="ECO:0000256" key="3">
    <source>
        <dbReference type="ARBA" id="ARBA00023163"/>
    </source>
</evidence>
<dbReference type="SMART" id="SM00895">
    <property type="entry name" value="FCD"/>
    <property type="match status" value="1"/>
</dbReference>
<name>A0A0R1HVW2_9LACO</name>
<dbReference type="Pfam" id="PF07729">
    <property type="entry name" value="FCD"/>
    <property type="match status" value="1"/>
</dbReference>
<accession>A0A0R1HVW2</accession>
<keyword evidence="1" id="KW-0805">Transcription regulation</keyword>
<dbReference type="PATRIC" id="fig|1302272.5.peg.2359"/>
<dbReference type="AlphaFoldDB" id="A0A0R1HVW2"/>
<gene>
    <name evidence="5" type="ORF">FC96_GL002309</name>
</gene>
<dbReference type="GO" id="GO:0003700">
    <property type="term" value="F:DNA-binding transcription factor activity"/>
    <property type="evidence" value="ECO:0007669"/>
    <property type="project" value="InterPro"/>
</dbReference>
<dbReference type="PANTHER" id="PTHR43537:SF49">
    <property type="entry name" value="TRANSCRIPTIONAL REGULATORY PROTEIN"/>
    <property type="match status" value="1"/>
</dbReference>
<dbReference type="Gene3D" id="1.20.120.530">
    <property type="entry name" value="GntR ligand-binding domain-like"/>
    <property type="match status" value="1"/>
</dbReference>
<dbReference type="CDD" id="cd07377">
    <property type="entry name" value="WHTH_GntR"/>
    <property type="match status" value="1"/>
</dbReference>
<sequence length="215" mass="24387">MTSNRQKVYQALRQAIITGELTSGEPIADRVLADRYQVSRTPVREALRQLSAEGFVDVIPNIGTRVAVLPAEQLVPSIMLMGRLEQAAVEMMVTTATKADVKALKAINEDYRQAIVNQDWHDAMTADRQFHDYLISRCGSDYAAQFSDLLFAQLQSYEQSYFKERLMSDLTAYERHQKLIKAIKAGKAKKAGKLMRQQWLAQIEGYETQQRKAAK</sequence>
<dbReference type="Pfam" id="PF00392">
    <property type="entry name" value="GntR"/>
    <property type="match status" value="1"/>
</dbReference>
<dbReference type="STRING" id="1302272.FC96_GL002309"/>
<dbReference type="PROSITE" id="PS50949">
    <property type="entry name" value="HTH_GNTR"/>
    <property type="match status" value="1"/>
</dbReference>
<dbReference type="Proteomes" id="UP000050911">
    <property type="component" value="Unassembled WGS sequence"/>
</dbReference>
<dbReference type="InterPro" id="IPR008920">
    <property type="entry name" value="TF_FadR/GntR_C"/>
</dbReference>
<dbReference type="RefSeq" id="WP_056942762.1">
    <property type="nucleotide sequence ID" value="NZ_AZCX01000007.1"/>
</dbReference>
<dbReference type="OrthoDB" id="9816541at2"/>
<dbReference type="GO" id="GO:0003677">
    <property type="term" value="F:DNA binding"/>
    <property type="evidence" value="ECO:0007669"/>
    <property type="project" value="UniProtKB-KW"/>
</dbReference>
<keyword evidence="3" id="KW-0804">Transcription</keyword>
<evidence type="ECO:0000259" key="4">
    <source>
        <dbReference type="PROSITE" id="PS50949"/>
    </source>
</evidence>
<proteinExistence type="predicted"/>
<feature type="domain" description="HTH gntR-type" evidence="4">
    <location>
        <begin position="2"/>
        <end position="69"/>
    </location>
</feature>
<comment type="caution">
    <text evidence="5">The sequence shown here is derived from an EMBL/GenBank/DDBJ whole genome shotgun (WGS) entry which is preliminary data.</text>
</comment>
<dbReference type="Gene3D" id="1.10.10.10">
    <property type="entry name" value="Winged helix-like DNA-binding domain superfamily/Winged helix DNA-binding domain"/>
    <property type="match status" value="1"/>
</dbReference>
<reference evidence="5 6" key="1">
    <citation type="journal article" date="2015" name="Genome Announc.">
        <title>Expanding the biotechnology potential of lactobacilli through comparative genomics of 213 strains and associated genera.</title>
        <authorList>
            <person name="Sun Z."/>
            <person name="Harris H.M."/>
            <person name="McCann A."/>
            <person name="Guo C."/>
            <person name="Argimon S."/>
            <person name="Zhang W."/>
            <person name="Yang X."/>
            <person name="Jeffery I.B."/>
            <person name="Cooney J.C."/>
            <person name="Kagawa T.F."/>
            <person name="Liu W."/>
            <person name="Song Y."/>
            <person name="Salvetti E."/>
            <person name="Wrobel A."/>
            <person name="Rasinkangas P."/>
            <person name="Parkhill J."/>
            <person name="Rea M.C."/>
            <person name="O'Sullivan O."/>
            <person name="Ritari J."/>
            <person name="Douillard F.P."/>
            <person name="Paul Ross R."/>
            <person name="Yang R."/>
            <person name="Briner A.E."/>
            <person name="Felis G.E."/>
            <person name="de Vos W.M."/>
            <person name="Barrangou R."/>
            <person name="Klaenhammer T.R."/>
            <person name="Caufield P.W."/>
            <person name="Cui Y."/>
            <person name="Zhang H."/>
            <person name="O'Toole P.W."/>
        </authorList>
    </citation>
    <scope>NUCLEOTIDE SEQUENCE [LARGE SCALE GENOMIC DNA]</scope>
    <source>
        <strain evidence="5 6">JCM 15530</strain>
    </source>
</reference>
<organism evidence="5 6">
    <name type="scientific">Secundilactobacillus kimchicus JCM 15530</name>
    <dbReference type="NCBI Taxonomy" id="1302272"/>
    <lineage>
        <taxon>Bacteria</taxon>
        <taxon>Bacillati</taxon>
        <taxon>Bacillota</taxon>
        <taxon>Bacilli</taxon>
        <taxon>Lactobacillales</taxon>
        <taxon>Lactobacillaceae</taxon>
        <taxon>Secundilactobacillus</taxon>
    </lineage>
</organism>
<dbReference type="PRINTS" id="PR00035">
    <property type="entry name" value="HTHGNTR"/>
</dbReference>
<dbReference type="PANTHER" id="PTHR43537">
    <property type="entry name" value="TRANSCRIPTIONAL REGULATOR, GNTR FAMILY"/>
    <property type="match status" value="1"/>
</dbReference>